<evidence type="ECO:0000313" key="1">
    <source>
        <dbReference type="EMBL" id="SPF56203.1"/>
    </source>
</evidence>
<proteinExistence type="predicted"/>
<protein>
    <submittedName>
        <fullName evidence="1">Uncharacterized protein</fullName>
    </submittedName>
</protein>
<reference evidence="2" key="1">
    <citation type="submission" date="2018-02" db="EMBL/GenBank/DDBJ databases">
        <authorList>
            <person name="Hausmann B."/>
        </authorList>
    </citation>
    <scope>NUCLEOTIDE SEQUENCE [LARGE SCALE GENOMIC DNA]</scope>
    <source>
        <strain evidence="2">Peat soil MAG SbF1</strain>
    </source>
</reference>
<dbReference type="AlphaFoldDB" id="A0A2U3LW74"/>
<dbReference type="EMBL" id="OMOF01000882">
    <property type="protein sequence ID" value="SPF56203.1"/>
    <property type="molecule type" value="Genomic_DNA"/>
</dbReference>
<gene>
    <name evidence="1" type="ORF">SBF1_8930001</name>
</gene>
<organism evidence="1 2">
    <name type="scientific">Candidatus Desulfosporosinus infrequens</name>
    <dbReference type="NCBI Taxonomy" id="2043169"/>
    <lineage>
        <taxon>Bacteria</taxon>
        <taxon>Bacillati</taxon>
        <taxon>Bacillota</taxon>
        <taxon>Clostridia</taxon>
        <taxon>Eubacteriales</taxon>
        <taxon>Desulfitobacteriaceae</taxon>
        <taxon>Desulfosporosinus</taxon>
    </lineage>
</organism>
<accession>A0A2U3LW74</accession>
<dbReference type="Proteomes" id="UP000238916">
    <property type="component" value="Unassembled WGS sequence"/>
</dbReference>
<name>A0A2U3LW74_9FIRM</name>
<evidence type="ECO:0000313" key="2">
    <source>
        <dbReference type="Proteomes" id="UP000238916"/>
    </source>
</evidence>
<sequence length="50" mass="5581">MVTKVAGVYRVDIQKHDHQQAREGAKKKQPIQFKDVLAKAIMGSTGKSTR</sequence>